<dbReference type="AlphaFoldDB" id="A0A923HSU8"/>
<keyword evidence="1" id="KW-0472">Membrane</keyword>
<organism evidence="2 3">
    <name type="scientific">Undibacterium nitidum</name>
    <dbReference type="NCBI Taxonomy" id="2762298"/>
    <lineage>
        <taxon>Bacteria</taxon>
        <taxon>Pseudomonadati</taxon>
        <taxon>Pseudomonadota</taxon>
        <taxon>Betaproteobacteria</taxon>
        <taxon>Burkholderiales</taxon>
        <taxon>Oxalobacteraceae</taxon>
        <taxon>Undibacterium</taxon>
    </lineage>
</organism>
<accession>A0A923HSU8</accession>
<evidence type="ECO:0000313" key="3">
    <source>
        <dbReference type="Proteomes" id="UP000627446"/>
    </source>
</evidence>
<feature type="transmembrane region" description="Helical" evidence="1">
    <location>
        <begin position="5"/>
        <end position="23"/>
    </location>
</feature>
<proteinExistence type="predicted"/>
<keyword evidence="1" id="KW-1133">Transmembrane helix</keyword>
<dbReference type="EMBL" id="JACOFZ010000001">
    <property type="protein sequence ID" value="MBC3880509.1"/>
    <property type="molecule type" value="Genomic_DNA"/>
</dbReference>
<feature type="transmembrane region" description="Helical" evidence="1">
    <location>
        <begin position="43"/>
        <end position="64"/>
    </location>
</feature>
<evidence type="ECO:0000313" key="2">
    <source>
        <dbReference type="EMBL" id="MBC3880509.1"/>
    </source>
</evidence>
<protein>
    <submittedName>
        <fullName evidence="2">Uncharacterized protein</fullName>
    </submittedName>
</protein>
<reference evidence="2" key="1">
    <citation type="submission" date="2020-08" db="EMBL/GenBank/DDBJ databases">
        <title>Novel species isolated from subtropical streams in China.</title>
        <authorList>
            <person name="Lu H."/>
        </authorList>
    </citation>
    <scope>NUCLEOTIDE SEQUENCE</scope>
    <source>
        <strain evidence="2">LX22W</strain>
    </source>
</reference>
<comment type="caution">
    <text evidence="2">The sequence shown here is derived from an EMBL/GenBank/DDBJ whole genome shotgun (WGS) entry which is preliminary data.</text>
</comment>
<keyword evidence="3" id="KW-1185">Reference proteome</keyword>
<dbReference type="Proteomes" id="UP000627446">
    <property type="component" value="Unassembled WGS sequence"/>
</dbReference>
<sequence>MKKQMFVGIAALLIVAFACWVILQLTTWSIPTWFALSVYVQKYVIGISFGVGLVTLLVGLRLNLVRQRKQEQE</sequence>
<keyword evidence="1" id="KW-0812">Transmembrane</keyword>
<name>A0A923HSU8_9BURK</name>
<gene>
    <name evidence="2" type="ORF">H8K36_03930</name>
</gene>
<evidence type="ECO:0000256" key="1">
    <source>
        <dbReference type="SAM" id="Phobius"/>
    </source>
</evidence>
<dbReference type="PROSITE" id="PS51257">
    <property type="entry name" value="PROKAR_LIPOPROTEIN"/>
    <property type="match status" value="1"/>
</dbReference>
<dbReference type="RefSeq" id="WP_186914986.1">
    <property type="nucleotide sequence ID" value="NZ_JACOFZ010000001.1"/>
</dbReference>